<evidence type="ECO:0000256" key="6">
    <source>
        <dbReference type="ARBA" id="ARBA00047615"/>
    </source>
</evidence>
<dbReference type="EC" id="2.7.4.25" evidence="8"/>
<evidence type="ECO:0000313" key="11">
    <source>
        <dbReference type="Proteomes" id="UP000480222"/>
    </source>
</evidence>
<dbReference type="AlphaFoldDB" id="A0A0F5D9S5"/>
<dbReference type="KEGG" id="cdi:DIP1196"/>
<dbReference type="InterPro" id="IPR003136">
    <property type="entry name" value="Cytidylate_kin"/>
</dbReference>
<dbReference type="NCBIfam" id="TIGR00017">
    <property type="entry name" value="cmk"/>
    <property type="match status" value="1"/>
</dbReference>
<dbReference type="GO" id="GO:0015949">
    <property type="term" value="P:nucleobase-containing small molecule interconversion"/>
    <property type="evidence" value="ECO:0007669"/>
    <property type="project" value="TreeGrafter"/>
</dbReference>
<evidence type="ECO:0000256" key="3">
    <source>
        <dbReference type="ARBA" id="ARBA00022741"/>
    </source>
</evidence>
<evidence type="ECO:0000256" key="8">
    <source>
        <dbReference type="HAMAP-Rule" id="MF_00238"/>
    </source>
</evidence>
<gene>
    <name evidence="8" type="primary">cmk</name>
    <name evidence="10" type="ORF">CIP107547_01381</name>
</gene>
<reference evidence="10 11" key="1">
    <citation type="submission" date="2020-02" db="EMBL/GenBank/DDBJ databases">
        <authorList>
            <person name="Brisse S."/>
        </authorList>
    </citation>
    <scope>NUCLEOTIDE SEQUENCE [LARGE SCALE GENOMIC DNA]</scope>
    <source>
        <strain evidence="10">CIP107547</strain>
    </source>
</reference>
<comment type="similarity">
    <text evidence="1 8">Belongs to the cytidylate kinase family. Type 1 subfamily.</text>
</comment>
<dbReference type="SUPFAM" id="SSF52540">
    <property type="entry name" value="P-loop containing nucleoside triphosphate hydrolases"/>
    <property type="match status" value="1"/>
</dbReference>
<dbReference type="Gene3D" id="3.40.50.300">
    <property type="entry name" value="P-loop containing nucleotide triphosphate hydrolases"/>
    <property type="match status" value="1"/>
</dbReference>
<evidence type="ECO:0000313" key="10">
    <source>
        <dbReference type="EMBL" id="CAB0603616.1"/>
    </source>
</evidence>
<dbReference type="OMA" id="RAITWWM"/>
<dbReference type="GO" id="GO:0006220">
    <property type="term" value="P:pyrimidine nucleotide metabolic process"/>
    <property type="evidence" value="ECO:0007669"/>
    <property type="project" value="UniProtKB-UniRule"/>
</dbReference>
<dbReference type="GO" id="GO:0036431">
    <property type="term" value="F:dCMP kinase activity"/>
    <property type="evidence" value="ECO:0007669"/>
    <property type="project" value="InterPro"/>
</dbReference>
<evidence type="ECO:0000256" key="5">
    <source>
        <dbReference type="ARBA" id="ARBA00022840"/>
    </source>
</evidence>
<evidence type="ECO:0000256" key="2">
    <source>
        <dbReference type="ARBA" id="ARBA00022679"/>
    </source>
</evidence>
<comment type="catalytic activity">
    <reaction evidence="7 8">
        <text>CMP + ATP = CDP + ADP</text>
        <dbReference type="Rhea" id="RHEA:11600"/>
        <dbReference type="ChEBI" id="CHEBI:30616"/>
        <dbReference type="ChEBI" id="CHEBI:58069"/>
        <dbReference type="ChEBI" id="CHEBI:60377"/>
        <dbReference type="ChEBI" id="CHEBI:456216"/>
        <dbReference type="EC" id="2.7.4.25"/>
    </reaction>
</comment>
<keyword evidence="4 8" id="KW-0418">Kinase</keyword>
<dbReference type="Proteomes" id="UP000480222">
    <property type="component" value="Unassembled WGS sequence"/>
</dbReference>
<feature type="domain" description="Cytidylate kinase" evidence="9">
    <location>
        <begin position="19"/>
        <end position="233"/>
    </location>
</feature>
<name>A0A0F5D9S5_CORDP</name>
<dbReference type="EMBL" id="CADDAV010000016">
    <property type="protein sequence ID" value="CAB0603616.1"/>
    <property type="molecule type" value="Genomic_DNA"/>
</dbReference>
<comment type="caution">
    <text evidence="10">The sequence shown here is derived from an EMBL/GenBank/DDBJ whole genome shotgun (WGS) entry which is preliminary data.</text>
</comment>
<comment type="subcellular location">
    <subcellularLocation>
        <location evidence="8">Cytoplasm</location>
    </subcellularLocation>
</comment>
<evidence type="ECO:0000259" key="9">
    <source>
        <dbReference type="Pfam" id="PF02224"/>
    </source>
</evidence>
<organism evidence="10 11">
    <name type="scientific">Corynebacterium diphtheriae</name>
    <dbReference type="NCBI Taxonomy" id="1717"/>
    <lineage>
        <taxon>Bacteria</taxon>
        <taxon>Bacillati</taxon>
        <taxon>Actinomycetota</taxon>
        <taxon>Actinomycetes</taxon>
        <taxon>Mycobacteriales</taxon>
        <taxon>Corynebacteriaceae</taxon>
        <taxon>Corynebacterium</taxon>
    </lineage>
</organism>
<dbReference type="HAMAP" id="MF_00238">
    <property type="entry name" value="Cytidyl_kinase_type1"/>
    <property type="match status" value="1"/>
</dbReference>
<keyword evidence="8" id="KW-0963">Cytoplasm</keyword>
<accession>A0A0F5D9S5</accession>
<feature type="binding site" evidence="8">
    <location>
        <begin position="23"/>
        <end position="31"/>
    </location>
    <ligand>
        <name>ATP</name>
        <dbReference type="ChEBI" id="CHEBI:30616"/>
    </ligand>
</feature>
<proteinExistence type="inferred from homology"/>
<evidence type="ECO:0000256" key="4">
    <source>
        <dbReference type="ARBA" id="ARBA00022777"/>
    </source>
</evidence>
<comment type="catalytic activity">
    <reaction evidence="6 8">
        <text>dCMP + ATP = dCDP + ADP</text>
        <dbReference type="Rhea" id="RHEA:25094"/>
        <dbReference type="ChEBI" id="CHEBI:30616"/>
        <dbReference type="ChEBI" id="CHEBI:57566"/>
        <dbReference type="ChEBI" id="CHEBI:58593"/>
        <dbReference type="ChEBI" id="CHEBI:456216"/>
        <dbReference type="EC" id="2.7.4.25"/>
    </reaction>
</comment>
<dbReference type="PANTHER" id="PTHR21299">
    <property type="entry name" value="CYTIDYLATE KINASE/PANTOATE-BETA-ALANINE LIGASE"/>
    <property type="match status" value="1"/>
</dbReference>
<sequence>MSTADSTALSNMPEGGLIVAVDGPSGAGKSTVCRRIASMLGAKYLDTGAMYRVATLHVLRQGINPSDTTAVVQATRELPLSVNDDPASREVILDGEDVSNEIRGRLVTQNVSAVAAILEVRENLVALQRELAATAHRCVVDGRDIGSTVLVDAPVKIFLTASAEVRAQRRYDQDVAAGRLTDLATVLADVKRRDELDSNRSVSPLAPASDATVVDTSTLTLDQVVDTLMTLIEKSAERTAR</sequence>
<dbReference type="RefSeq" id="WP_010934881.1">
    <property type="nucleotide sequence ID" value="NZ_CABVGJ010000013.1"/>
</dbReference>
<dbReference type="OrthoDB" id="9807434at2"/>
<evidence type="ECO:0000256" key="1">
    <source>
        <dbReference type="ARBA" id="ARBA00009427"/>
    </source>
</evidence>
<dbReference type="InterPro" id="IPR027417">
    <property type="entry name" value="P-loop_NTPase"/>
</dbReference>
<dbReference type="PANTHER" id="PTHR21299:SF2">
    <property type="entry name" value="CYTIDYLATE KINASE"/>
    <property type="match status" value="1"/>
</dbReference>
<protein>
    <recommendedName>
        <fullName evidence="8">Cytidylate kinase</fullName>
        <shortName evidence="8">CK</shortName>
        <ecNumber evidence="8">2.7.4.25</ecNumber>
    </recommendedName>
    <alternativeName>
        <fullName evidence="8">Cytidine monophosphate kinase</fullName>
        <shortName evidence="8">CMP kinase</shortName>
    </alternativeName>
</protein>
<dbReference type="GO" id="GO:0005524">
    <property type="term" value="F:ATP binding"/>
    <property type="evidence" value="ECO:0007669"/>
    <property type="project" value="UniProtKB-UniRule"/>
</dbReference>
<dbReference type="CDD" id="cd02020">
    <property type="entry name" value="CMPK"/>
    <property type="match status" value="1"/>
</dbReference>
<dbReference type="InterPro" id="IPR011994">
    <property type="entry name" value="Cytidylate_kinase_dom"/>
</dbReference>
<dbReference type="GO" id="GO:0005829">
    <property type="term" value="C:cytosol"/>
    <property type="evidence" value="ECO:0007669"/>
    <property type="project" value="TreeGrafter"/>
</dbReference>
<keyword evidence="2 8" id="KW-0808">Transferase</keyword>
<dbReference type="Pfam" id="PF02224">
    <property type="entry name" value="Cytidylate_kin"/>
    <property type="match status" value="1"/>
</dbReference>
<keyword evidence="3 8" id="KW-0547">Nucleotide-binding</keyword>
<keyword evidence="5 8" id="KW-0067">ATP-binding</keyword>
<evidence type="ECO:0000256" key="7">
    <source>
        <dbReference type="ARBA" id="ARBA00048478"/>
    </source>
</evidence>